<keyword evidence="1" id="KW-0812">Transmembrane</keyword>
<dbReference type="Proteomes" id="UP000187266">
    <property type="component" value="Chromosome"/>
</dbReference>
<keyword evidence="1" id="KW-0472">Membrane</keyword>
<keyword evidence="1" id="KW-1133">Transmembrane helix</keyword>
<reference evidence="3 4" key="1">
    <citation type="submission" date="2017-01" db="EMBL/GenBank/DDBJ databases">
        <title>Genomic analysis of Xuhuaishuia manganoxidans DY6-4.</title>
        <authorList>
            <person name="Wang X."/>
        </authorList>
    </citation>
    <scope>NUCLEOTIDE SEQUENCE [LARGE SCALE GENOMIC DNA]</scope>
    <source>
        <strain evidence="3 4">DY6-4</strain>
    </source>
</reference>
<feature type="chain" id="PRO_5012775545" evidence="2">
    <location>
        <begin position="20"/>
        <end position="114"/>
    </location>
</feature>
<gene>
    <name evidence="3" type="ORF">BV394_02235</name>
</gene>
<dbReference type="OrthoDB" id="7859306at2"/>
<protein>
    <submittedName>
        <fullName evidence="3">Uncharacterized protein</fullName>
    </submittedName>
</protein>
<sequence>MLFSHSTATLISPAFSANASSVVSSGHLPTFASLALNGLLLIISIWLFFGVRTRVVALTGSLLYVSYSLYHASAEIVPTDVSVPVLLVAILAAPLVAFGGGQYSMYKKGWQGVL</sequence>
<name>A0A1U7DFH1_9RHOB</name>
<feature type="signal peptide" evidence="2">
    <location>
        <begin position="1"/>
        <end position="19"/>
    </location>
</feature>
<evidence type="ECO:0000256" key="1">
    <source>
        <dbReference type="SAM" id="Phobius"/>
    </source>
</evidence>
<organism evidence="3 4">
    <name type="scientific">Brevirhabdus pacifica</name>
    <dbReference type="NCBI Taxonomy" id="1267768"/>
    <lineage>
        <taxon>Bacteria</taxon>
        <taxon>Pseudomonadati</taxon>
        <taxon>Pseudomonadota</taxon>
        <taxon>Alphaproteobacteria</taxon>
        <taxon>Rhodobacterales</taxon>
        <taxon>Paracoccaceae</taxon>
        <taxon>Brevirhabdus</taxon>
    </lineage>
</organism>
<dbReference type="EMBL" id="CP019124">
    <property type="protein sequence ID" value="APX88695.1"/>
    <property type="molecule type" value="Genomic_DNA"/>
</dbReference>
<evidence type="ECO:0000313" key="3">
    <source>
        <dbReference type="EMBL" id="APX88695.1"/>
    </source>
</evidence>
<evidence type="ECO:0000256" key="2">
    <source>
        <dbReference type="SAM" id="SignalP"/>
    </source>
</evidence>
<proteinExistence type="predicted"/>
<feature type="transmembrane region" description="Helical" evidence="1">
    <location>
        <begin position="29"/>
        <end position="48"/>
    </location>
</feature>
<dbReference type="AlphaFoldDB" id="A0A1U7DFH1"/>
<dbReference type="STRING" id="1267768.BV394_02235"/>
<feature type="transmembrane region" description="Helical" evidence="1">
    <location>
        <begin position="55"/>
        <end position="73"/>
    </location>
</feature>
<keyword evidence="2" id="KW-0732">Signal</keyword>
<keyword evidence="4" id="KW-1185">Reference proteome</keyword>
<accession>A0A1U7DFH1</accession>
<feature type="transmembrane region" description="Helical" evidence="1">
    <location>
        <begin position="85"/>
        <end position="106"/>
    </location>
</feature>
<evidence type="ECO:0000313" key="4">
    <source>
        <dbReference type="Proteomes" id="UP000187266"/>
    </source>
</evidence>